<dbReference type="Proteomes" id="UP001156102">
    <property type="component" value="Unassembled WGS sequence"/>
</dbReference>
<dbReference type="RefSeq" id="WP_254759195.1">
    <property type="nucleotide sequence ID" value="NZ_JANCLT010000005.1"/>
</dbReference>
<dbReference type="AlphaFoldDB" id="A0AA41XAD8"/>
<protein>
    <submittedName>
        <fullName evidence="1">TetR family transcriptional regulator C-terminal domain-containing protein</fullName>
    </submittedName>
</protein>
<gene>
    <name evidence="1" type="ORF">NK662_12120</name>
</gene>
<comment type="caution">
    <text evidence="1">The sequence shown here is derived from an EMBL/GenBank/DDBJ whole genome shotgun (WGS) entry which is preliminary data.</text>
</comment>
<accession>A0AA41XAD8</accession>
<sequence>MEDVLADLAVSYREPYRNQAHLEIGKLTASAIKIFEHVERHAKLYTLVIEARALPGFQNRIGDVLRDLILQDLHSYSLPAKMNREL</sequence>
<dbReference type="EMBL" id="JANCLT010000005">
    <property type="protein sequence ID" value="MCP8969285.1"/>
    <property type="molecule type" value="Genomic_DNA"/>
</dbReference>
<name>A0AA41XAD8_9BACI</name>
<evidence type="ECO:0000313" key="2">
    <source>
        <dbReference type="Proteomes" id="UP001156102"/>
    </source>
</evidence>
<evidence type="ECO:0000313" key="1">
    <source>
        <dbReference type="EMBL" id="MCP8969285.1"/>
    </source>
</evidence>
<reference evidence="1" key="1">
    <citation type="submission" date="2022-07" db="EMBL/GenBank/DDBJ databases">
        <authorList>
            <person name="Li W.-J."/>
            <person name="Deng Q.-Q."/>
        </authorList>
    </citation>
    <scope>NUCLEOTIDE SEQUENCE</scope>
    <source>
        <strain evidence="1">SYSU M60031</strain>
    </source>
</reference>
<proteinExistence type="predicted"/>
<organism evidence="1 2">
    <name type="scientific">Ectobacillus ponti</name>
    <dbReference type="NCBI Taxonomy" id="2961894"/>
    <lineage>
        <taxon>Bacteria</taxon>
        <taxon>Bacillati</taxon>
        <taxon>Bacillota</taxon>
        <taxon>Bacilli</taxon>
        <taxon>Bacillales</taxon>
        <taxon>Bacillaceae</taxon>
        <taxon>Ectobacillus</taxon>
    </lineage>
</organism>
<keyword evidence="2" id="KW-1185">Reference proteome</keyword>